<feature type="transmembrane region" description="Helical" evidence="1">
    <location>
        <begin position="64"/>
        <end position="85"/>
    </location>
</feature>
<evidence type="ECO:0000313" key="2">
    <source>
        <dbReference type="EMBL" id="KAG5458023.1"/>
    </source>
</evidence>
<dbReference type="AlphaFoldDB" id="A0A8H7ZQZ3"/>
<gene>
    <name evidence="2" type="ORF">BJ554DRAFT_1839</name>
</gene>
<sequence>MASCSRTISLVQRYSVHILGLHRLRELRSFICSRCENEGGERKDVTILRKERLPHLLKQDVHDVPGIALAFFFAIITVAFGVGAHSKTGNRRDKRADIRGDLHFSECPVMAGTTVT</sequence>
<dbReference type="EMBL" id="JAEFCI010009097">
    <property type="protein sequence ID" value="KAG5458023.1"/>
    <property type="molecule type" value="Genomic_DNA"/>
</dbReference>
<dbReference type="Proteomes" id="UP000673691">
    <property type="component" value="Unassembled WGS sequence"/>
</dbReference>
<evidence type="ECO:0000256" key="1">
    <source>
        <dbReference type="SAM" id="Phobius"/>
    </source>
</evidence>
<name>A0A8H7ZQZ3_9FUNG</name>
<protein>
    <submittedName>
        <fullName evidence="2">Uncharacterized protein</fullName>
    </submittedName>
</protein>
<reference evidence="2 3" key="1">
    <citation type="journal article" name="Sci. Rep.">
        <title>Genome-scale phylogenetic analyses confirm Olpidium as the closest living zoosporic fungus to the non-flagellated, terrestrial fungi.</title>
        <authorList>
            <person name="Chang Y."/>
            <person name="Rochon D."/>
            <person name="Sekimoto S."/>
            <person name="Wang Y."/>
            <person name="Chovatia M."/>
            <person name="Sandor L."/>
            <person name="Salamov A."/>
            <person name="Grigoriev I.V."/>
            <person name="Stajich J.E."/>
            <person name="Spatafora J.W."/>
        </authorList>
    </citation>
    <scope>NUCLEOTIDE SEQUENCE [LARGE SCALE GENOMIC DNA]</scope>
    <source>
        <strain evidence="2">S191</strain>
    </source>
</reference>
<evidence type="ECO:0000313" key="3">
    <source>
        <dbReference type="Proteomes" id="UP000673691"/>
    </source>
</evidence>
<keyword evidence="1" id="KW-0812">Transmembrane</keyword>
<accession>A0A8H7ZQZ3</accession>
<organism evidence="2 3">
    <name type="scientific">Olpidium bornovanus</name>
    <dbReference type="NCBI Taxonomy" id="278681"/>
    <lineage>
        <taxon>Eukaryota</taxon>
        <taxon>Fungi</taxon>
        <taxon>Fungi incertae sedis</taxon>
        <taxon>Olpidiomycota</taxon>
        <taxon>Olpidiomycotina</taxon>
        <taxon>Olpidiomycetes</taxon>
        <taxon>Olpidiales</taxon>
        <taxon>Olpidiaceae</taxon>
        <taxon>Olpidium</taxon>
    </lineage>
</organism>
<keyword evidence="3" id="KW-1185">Reference proteome</keyword>
<proteinExistence type="predicted"/>
<comment type="caution">
    <text evidence="2">The sequence shown here is derived from an EMBL/GenBank/DDBJ whole genome shotgun (WGS) entry which is preliminary data.</text>
</comment>
<keyword evidence="1" id="KW-0472">Membrane</keyword>
<keyword evidence="1" id="KW-1133">Transmembrane helix</keyword>